<protein>
    <submittedName>
        <fullName evidence="1">Uncharacterized protein</fullName>
    </submittedName>
</protein>
<organism evidence="1">
    <name type="scientific">marine sediment metagenome</name>
    <dbReference type="NCBI Taxonomy" id="412755"/>
    <lineage>
        <taxon>unclassified sequences</taxon>
        <taxon>metagenomes</taxon>
        <taxon>ecological metagenomes</taxon>
    </lineage>
</organism>
<comment type="caution">
    <text evidence="1">The sequence shown here is derived from an EMBL/GenBank/DDBJ whole genome shotgun (WGS) entry which is preliminary data.</text>
</comment>
<dbReference type="EMBL" id="LAZR01029881">
    <property type="protein sequence ID" value="KKL58271.1"/>
    <property type="molecule type" value="Genomic_DNA"/>
</dbReference>
<dbReference type="AlphaFoldDB" id="A0A0F9DWY5"/>
<gene>
    <name evidence="1" type="ORF">LCGC14_2226990</name>
</gene>
<sequence length="62" mass="6819">MNLPSFFGHGPPRPATQPPFSMKCQVQGEFMYSMSALPTPIIHHRFPARATIGYISRSGASI</sequence>
<reference evidence="1" key="1">
    <citation type="journal article" date="2015" name="Nature">
        <title>Complex archaea that bridge the gap between prokaryotes and eukaryotes.</title>
        <authorList>
            <person name="Spang A."/>
            <person name="Saw J.H."/>
            <person name="Jorgensen S.L."/>
            <person name="Zaremba-Niedzwiedzka K."/>
            <person name="Martijn J."/>
            <person name="Lind A.E."/>
            <person name="van Eijk R."/>
            <person name="Schleper C."/>
            <person name="Guy L."/>
            <person name="Ettema T.J."/>
        </authorList>
    </citation>
    <scope>NUCLEOTIDE SEQUENCE</scope>
</reference>
<name>A0A0F9DWY5_9ZZZZ</name>
<accession>A0A0F9DWY5</accession>
<evidence type="ECO:0000313" key="1">
    <source>
        <dbReference type="EMBL" id="KKL58271.1"/>
    </source>
</evidence>
<feature type="non-terminal residue" evidence="1">
    <location>
        <position position="62"/>
    </location>
</feature>
<proteinExistence type="predicted"/>